<dbReference type="EMBL" id="AJWY01010364">
    <property type="protein sequence ID" value="EKC55752.1"/>
    <property type="molecule type" value="Genomic_DNA"/>
</dbReference>
<organism evidence="2">
    <name type="scientific">human gut metagenome</name>
    <dbReference type="NCBI Taxonomy" id="408170"/>
    <lineage>
        <taxon>unclassified sequences</taxon>
        <taxon>metagenomes</taxon>
        <taxon>organismal metagenomes</taxon>
    </lineage>
</organism>
<dbReference type="AlphaFoldDB" id="K1S4Y6"/>
<evidence type="ECO:0000313" key="2">
    <source>
        <dbReference type="EMBL" id="EKC55752.1"/>
    </source>
</evidence>
<dbReference type="Pfam" id="PF00707">
    <property type="entry name" value="IF3_C"/>
    <property type="match status" value="1"/>
</dbReference>
<dbReference type="InterPro" id="IPR019815">
    <property type="entry name" value="Translation_initiation_fac_3_C"/>
</dbReference>
<dbReference type="InterPro" id="IPR036788">
    <property type="entry name" value="T_IF-3_C_sf"/>
</dbReference>
<protein>
    <submittedName>
        <fullName evidence="2">Protein containing Translation initiation factor 3</fullName>
    </submittedName>
</protein>
<keyword evidence="2" id="KW-0648">Protein biosynthesis</keyword>
<name>K1S4Y6_9ZZZZ</name>
<feature type="non-terminal residue" evidence="2">
    <location>
        <position position="1"/>
    </location>
</feature>
<sequence>RKRAIAHPQLGEELLNKFKEACAEAGVVDKPAKMEGRSIVMFMSPKASTK</sequence>
<comment type="caution">
    <text evidence="2">The sequence shown here is derived from an EMBL/GenBank/DDBJ whole genome shotgun (WGS) entry which is preliminary data.</text>
</comment>
<dbReference type="SUPFAM" id="SSF55200">
    <property type="entry name" value="Translation initiation factor IF3, C-terminal domain"/>
    <property type="match status" value="1"/>
</dbReference>
<accession>K1S4Y6</accession>
<evidence type="ECO:0000259" key="1">
    <source>
        <dbReference type="Pfam" id="PF00707"/>
    </source>
</evidence>
<feature type="domain" description="Translation initiation factor 3 C-terminal" evidence="1">
    <location>
        <begin position="2"/>
        <end position="46"/>
    </location>
</feature>
<gene>
    <name evidence="2" type="ORF">LEA_15186</name>
</gene>
<proteinExistence type="predicted"/>
<reference evidence="2" key="1">
    <citation type="journal article" date="2013" name="Environ. Microbiol.">
        <title>Microbiota from the distal guts of lean and obese adolescents exhibit partial functional redundancy besides clear differences in community structure.</title>
        <authorList>
            <person name="Ferrer M."/>
            <person name="Ruiz A."/>
            <person name="Lanza F."/>
            <person name="Haange S.B."/>
            <person name="Oberbach A."/>
            <person name="Till H."/>
            <person name="Bargiela R."/>
            <person name="Campoy C."/>
            <person name="Segura M.T."/>
            <person name="Richter M."/>
            <person name="von Bergen M."/>
            <person name="Seifert J."/>
            <person name="Suarez A."/>
        </authorList>
    </citation>
    <scope>NUCLEOTIDE SEQUENCE</scope>
</reference>
<dbReference type="Gene3D" id="3.30.110.10">
    <property type="entry name" value="Translation initiation factor 3 (IF-3), C-terminal domain"/>
    <property type="match status" value="1"/>
</dbReference>
<keyword evidence="2" id="KW-0396">Initiation factor</keyword>
<dbReference type="GO" id="GO:0003743">
    <property type="term" value="F:translation initiation factor activity"/>
    <property type="evidence" value="ECO:0007669"/>
    <property type="project" value="UniProtKB-KW"/>
</dbReference>